<evidence type="ECO:0000256" key="6">
    <source>
        <dbReference type="ARBA" id="ARBA00023163"/>
    </source>
</evidence>
<evidence type="ECO:0000313" key="10">
    <source>
        <dbReference type="Proteomes" id="UP000178869"/>
    </source>
</evidence>
<reference evidence="9 10" key="1">
    <citation type="journal article" date="2016" name="Nat. Commun.">
        <title>Thousands of microbial genomes shed light on interconnected biogeochemical processes in an aquifer system.</title>
        <authorList>
            <person name="Anantharaman K."/>
            <person name="Brown C.T."/>
            <person name="Hug L.A."/>
            <person name="Sharon I."/>
            <person name="Castelle C.J."/>
            <person name="Probst A.J."/>
            <person name="Thomas B.C."/>
            <person name="Singh A."/>
            <person name="Wilkins M.J."/>
            <person name="Karaoz U."/>
            <person name="Brodie E.L."/>
            <person name="Williams K.H."/>
            <person name="Hubbard S.S."/>
            <person name="Banfield J.F."/>
        </authorList>
    </citation>
    <scope>NUCLEOTIDE SEQUENCE [LARGE SCALE GENOMIC DNA]</scope>
</reference>
<dbReference type="GO" id="GO:0009295">
    <property type="term" value="C:nucleoid"/>
    <property type="evidence" value="ECO:0007669"/>
    <property type="project" value="UniProtKB-SubCell"/>
</dbReference>
<dbReference type="PANTHER" id="PTHR34701">
    <property type="entry name" value="TRANSCRIPTIONAL REGULATOR MRAZ"/>
    <property type="match status" value="1"/>
</dbReference>
<dbReference type="CDD" id="cd16320">
    <property type="entry name" value="MraZ_N"/>
    <property type="match status" value="1"/>
</dbReference>
<dbReference type="GO" id="GO:2000143">
    <property type="term" value="P:negative regulation of DNA-templated transcription initiation"/>
    <property type="evidence" value="ECO:0007669"/>
    <property type="project" value="TreeGrafter"/>
</dbReference>
<protein>
    <recommendedName>
        <fullName evidence="1 7">Transcriptional regulator MraZ</fullName>
    </recommendedName>
</protein>
<keyword evidence="5 7" id="KW-0238">DNA-binding</keyword>
<dbReference type="Gene3D" id="3.40.1550.20">
    <property type="entry name" value="Transcriptional regulator MraZ domain"/>
    <property type="match status" value="1"/>
</dbReference>
<dbReference type="InterPro" id="IPR007159">
    <property type="entry name" value="SpoVT-AbrB_dom"/>
</dbReference>
<dbReference type="PROSITE" id="PS51740">
    <property type="entry name" value="SPOVT_ABRB"/>
    <property type="match status" value="2"/>
</dbReference>
<organism evidence="9 10">
    <name type="scientific">Candidatus Terrybacteria bacterium RIFCSPHIGHO2_01_FULL_43_35</name>
    <dbReference type="NCBI Taxonomy" id="1802361"/>
    <lineage>
        <taxon>Bacteria</taxon>
        <taxon>Candidatus Terryibacteriota</taxon>
    </lineage>
</organism>
<comment type="similarity">
    <text evidence="7">Belongs to the MraZ family.</text>
</comment>
<evidence type="ECO:0000256" key="1">
    <source>
        <dbReference type="ARBA" id="ARBA00013860"/>
    </source>
</evidence>
<dbReference type="GO" id="GO:0005737">
    <property type="term" value="C:cytoplasm"/>
    <property type="evidence" value="ECO:0007669"/>
    <property type="project" value="UniProtKB-UniRule"/>
</dbReference>
<keyword evidence="9" id="KW-0132">Cell division</keyword>
<comment type="caution">
    <text evidence="9">The sequence shown here is derived from an EMBL/GenBank/DDBJ whole genome shotgun (WGS) entry which is preliminary data.</text>
</comment>
<evidence type="ECO:0000256" key="4">
    <source>
        <dbReference type="ARBA" id="ARBA00023015"/>
    </source>
</evidence>
<evidence type="ECO:0000256" key="3">
    <source>
        <dbReference type="ARBA" id="ARBA00022737"/>
    </source>
</evidence>
<evidence type="ECO:0000256" key="2">
    <source>
        <dbReference type="ARBA" id="ARBA00022490"/>
    </source>
</evidence>
<dbReference type="HAMAP" id="MF_01008">
    <property type="entry name" value="MraZ"/>
    <property type="match status" value="1"/>
</dbReference>
<gene>
    <name evidence="7" type="primary">mraZ</name>
    <name evidence="9" type="ORF">A2828_00020</name>
</gene>
<dbReference type="InterPro" id="IPR020603">
    <property type="entry name" value="MraZ_dom"/>
</dbReference>
<dbReference type="Proteomes" id="UP000178869">
    <property type="component" value="Unassembled WGS sequence"/>
</dbReference>
<keyword evidence="4 7" id="KW-0805">Transcription regulation</keyword>
<dbReference type="PANTHER" id="PTHR34701:SF1">
    <property type="entry name" value="TRANSCRIPTIONAL REGULATOR MRAZ"/>
    <property type="match status" value="1"/>
</dbReference>
<dbReference type="InterPro" id="IPR035642">
    <property type="entry name" value="MraZ_N"/>
</dbReference>
<dbReference type="GO" id="GO:0000976">
    <property type="term" value="F:transcription cis-regulatory region binding"/>
    <property type="evidence" value="ECO:0007669"/>
    <property type="project" value="TreeGrafter"/>
</dbReference>
<evidence type="ECO:0000259" key="8">
    <source>
        <dbReference type="PROSITE" id="PS51740"/>
    </source>
</evidence>
<dbReference type="CDD" id="cd16321">
    <property type="entry name" value="MraZ_C"/>
    <property type="match status" value="1"/>
</dbReference>
<comment type="subcellular location">
    <subcellularLocation>
        <location evidence="7">Cytoplasm</location>
        <location evidence="7">Nucleoid</location>
    </subcellularLocation>
</comment>
<dbReference type="AlphaFoldDB" id="A0A1G2PFZ8"/>
<accession>A0A1G2PFZ8</accession>
<keyword evidence="9" id="KW-0131">Cell cycle</keyword>
<dbReference type="GO" id="GO:0051301">
    <property type="term" value="P:cell division"/>
    <property type="evidence" value="ECO:0007669"/>
    <property type="project" value="UniProtKB-KW"/>
</dbReference>
<dbReference type="InterPro" id="IPR037914">
    <property type="entry name" value="SpoVT-AbrB_sf"/>
</dbReference>
<dbReference type="NCBIfam" id="TIGR00242">
    <property type="entry name" value="division/cell wall cluster transcriptional repressor MraZ"/>
    <property type="match status" value="1"/>
</dbReference>
<dbReference type="InterPro" id="IPR035644">
    <property type="entry name" value="MraZ_C"/>
</dbReference>
<feature type="domain" description="SpoVT-AbrB" evidence="8">
    <location>
        <begin position="76"/>
        <end position="119"/>
    </location>
</feature>
<evidence type="ECO:0000313" key="9">
    <source>
        <dbReference type="EMBL" id="OHA47276.1"/>
    </source>
</evidence>
<dbReference type="Pfam" id="PF02381">
    <property type="entry name" value="MraZ"/>
    <property type="match status" value="2"/>
</dbReference>
<keyword evidence="3" id="KW-0677">Repeat</keyword>
<dbReference type="SUPFAM" id="SSF89447">
    <property type="entry name" value="AbrB/MazE/MraZ-like"/>
    <property type="match status" value="1"/>
</dbReference>
<comment type="subunit">
    <text evidence="7">Forms oligomers.</text>
</comment>
<sequence>MFIGEYRHTIDTKKRLAIPAKFRKDMGQKVVLTRGLDSCLFIYPIKEWETLAQNLSKLPTGKSETRSFVRLMLAGALDIDIDALGRILLPDYLKTYAGLAKKVIIAGVYNRLEIWDEIKWNEYKSKAEQSSENIAEKLGDLGVY</sequence>
<proteinExistence type="inferred from homology"/>
<evidence type="ECO:0000256" key="7">
    <source>
        <dbReference type="HAMAP-Rule" id="MF_01008"/>
    </source>
</evidence>
<feature type="domain" description="SpoVT-AbrB" evidence="8">
    <location>
        <begin position="5"/>
        <end position="47"/>
    </location>
</feature>
<keyword evidence="2 7" id="KW-0963">Cytoplasm</keyword>
<keyword evidence="6 7" id="KW-0804">Transcription</keyword>
<dbReference type="EMBL" id="MHSR01000005">
    <property type="protein sequence ID" value="OHA47276.1"/>
    <property type="molecule type" value="Genomic_DNA"/>
</dbReference>
<evidence type="ECO:0000256" key="5">
    <source>
        <dbReference type="ARBA" id="ARBA00023125"/>
    </source>
</evidence>
<dbReference type="InterPro" id="IPR038619">
    <property type="entry name" value="MraZ_sf"/>
</dbReference>
<dbReference type="InterPro" id="IPR003444">
    <property type="entry name" value="MraZ"/>
</dbReference>
<dbReference type="GO" id="GO:0003700">
    <property type="term" value="F:DNA-binding transcription factor activity"/>
    <property type="evidence" value="ECO:0007669"/>
    <property type="project" value="UniProtKB-UniRule"/>
</dbReference>
<name>A0A1G2PFZ8_9BACT</name>